<evidence type="ECO:0000256" key="2">
    <source>
        <dbReference type="ARBA" id="ARBA00012701"/>
    </source>
</evidence>
<dbReference type="PANTHER" id="PTHR11786:SF0">
    <property type="entry name" value="ARYLAMINE N-ACETYLTRANSFERASE 4-RELATED"/>
    <property type="match status" value="1"/>
</dbReference>
<dbReference type="InterPro" id="IPR001447">
    <property type="entry name" value="Arylamine_N-AcTrfase"/>
</dbReference>
<name>A0A913ZLG1_PATMI</name>
<dbReference type="EnsemblMetazoa" id="XM_038196689.1">
    <property type="protein sequence ID" value="XP_038052617.1"/>
    <property type="gene ID" value="LOC119725308"/>
</dbReference>
<dbReference type="InterPro" id="IPR038765">
    <property type="entry name" value="Papain-like_cys_pep_sf"/>
</dbReference>
<proteinExistence type="inferred from homology"/>
<keyword evidence="4" id="KW-1185">Reference proteome</keyword>
<accession>A0A913ZLG1</accession>
<dbReference type="EC" id="2.3.1.5" evidence="2"/>
<comment type="similarity">
    <text evidence="1">Belongs to the arylamine N-acetyltransferase family.</text>
</comment>
<dbReference type="InterPro" id="IPR053710">
    <property type="entry name" value="Arylamine_NAT_domain_sf"/>
</dbReference>
<evidence type="ECO:0000313" key="4">
    <source>
        <dbReference type="Proteomes" id="UP000887568"/>
    </source>
</evidence>
<evidence type="ECO:0000313" key="3">
    <source>
        <dbReference type="EnsemblMetazoa" id="XP_038052617.1"/>
    </source>
</evidence>
<organism evidence="3 4">
    <name type="scientific">Patiria miniata</name>
    <name type="common">Bat star</name>
    <name type="synonym">Asterina miniata</name>
    <dbReference type="NCBI Taxonomy" id="46514"/>
    <lineage>
        <taxon>Eukaryota</taxon>
        <taxon>Metazoa</taxon>
        <taxon>Echinodermata</taxon>
        <taxon>Eleutherozoa</taxon>
        <taxon>Asterozoa</taxon>
        <taxon>Asteroidea</taxon>
        <taxon>Valvatacea</taxon>
        <taxon>Valvatida</taxon>
        <taxon>Asterinidae</taxon>
        <taxon>Patiria</taxon>
    </lineage>
</organism>
<dbReference type="AlphaFoldDB" id="A0A913ZLG1"/>
<dbReference type="OMA" id="CHRRIPF"/>
<dbReference type="Proteomes" id="UP000887568">
    <property type="component" value="Unplaced"/>
</dbReference>
<sequence>MSRSNDTISLIEAEDFLESILQLKFPMDRLTEDRAGFLRDVIASCHRRIPFQSVTSIATPKPERRALTFKEIKVDMMTRKGGLCCELNYFMKVLLETLGFEVDHVGCSVFGSLNSHLSTVVRNLSRPGDLHLVDIGSGYPMFDPIPLVFDKESPLYKTSFLYHKFLKDTDGTLRWVHRAYRDYYDGPPADVVDEWYTFMVINLEVRDIKFFFPNMENIHTVESGPKALAPFLVSLRAIDYRNGRLFAVKDTTILKEDASGKVNKKRISSPQELLEAYKVHFPQFPAETVQQAIQQVTLKFQNSSGK</sequence>
<dbReference type="SUPFAM" id="SSF54001">
    <property type="entry name" value="Cysteine proteinases"/>
    <property type="match status" value="1"/>
</dbReference>
<dbReference type="OrthoDB" id="10260017at2759"/>
<protein>
    <recommendedName>
        <fullName evidence="2">arylamine N-acetyltransferase</fullName>
        <ecNumber evidence="2">2.3.1.5</ecNumber>
    </recommendedName>
</protein>
<dbReference type="PANTHER" id="PTHR11786">
    <property type="entry name" value="N-HYDROXYARYLAMINE O-ACETYLTRANSFERASE"/>
    <property type="match status" value="1"/>
</dbReference>
<dbReference type="GO" id="GO:0004060">
    <property type="term" value="F:arylamine N-acetyltransferase activity"/>
    <property type="evidence" value="ECO:0007669"/>
    <property type="project" value="UniProtKB-EC"/>
</dbReference>
<dbReference type="GeneID" id="119725308"/>
<dbReference type="Gene3D" id="3.30.2140.20">
    <property type="match status" value="1"/>
</dbReference>
<dbReference type="Pfam" id="PF00797">
    <property type="entry name" value="Acetyltransf_2"/>
    <property type="match status" value="1"/>
</dbReference>
<dbReference type="RefSeq" id="XP_038052617.1">
    <property type="nucleotide sequence ID" value="XM_038196689.1"/>
</dbReference>
<evidence type="ECO:0000256" key="1">
    <source>
        <dbReference type="ARBA" id="ARBA00006547"/>
    </source>
</evidence>
<reference evidence="3" key="1">
    <citation type="submission" date="2022-11" db="UniProtKB">
        <authorList>
            <consortium name="EnsemblMetazoa"/>
        </authorList>
    </citation>
    <scope>IDENTIFICATION</scope>
</reference>